<proteinExistence type="predicted"/>
<dbReference type="EMBL" id="JATAAI010000006">
    <property type="protein sequence ID" value="KAK1744980.1"/>
    <property type="molecule type" value="Genomic_DNA"/>
</dbReference>
<evidence type="ECO:0008006" key="4">
    <source>
        <dbReference type="Google" id="ProtNLM"/>
    </source>
</evidence>
<sequence>MMMLGHNRLRACLMASLTIIVAALLSSLPTVSASQECLQIREEYDLRSLARNDNVFLIVYDDETAHVQKNICNKLRLHDISGKKIGPNGSATVFAHLEVTATTRNFASTLNVGQFPSFLFISAGIDDTSKYSDHTTIYKQDSDVLDTASFSDFARKHVGFSPLGNDVFTIIFFDSVASRFVSYGNASGLNRLKQKGLVLSLSSLHLLDIRSLSKASENCTIARLQCHWNMELSTVVDMWCAWKIIFNQAT</sequence>
<comment type="caution">
    <text evidence="2">The sequence shown here is derived from an EMBL/GenBank/DDBJ whole genome shotgun (WGS) entry which is preliminary data.</text>
</comment>
<feature type="chain" id="PRO_5042261394" description="Nicastrin" evidence="1">
    <location>
        <begin position="34"/>
        <end position="250"/>
    </location>
</feature>
<keyword evidence="3" id="KW-1185">Reference proteome</keyword>
<accession>A0AAD8YH36</accession>
<evidence type="ECO:0000313" key="3">
    <source>
        <dbReference type="Proteomes" id="UP001224775"/>
    </source>
</evidence>
<keyword evidence="1" id="KW-0732">Signal</keyword>
<dbReference type="Proteomes" id="UP001224775">
    <property type="component" value="Unassembled WGS sequence"/>
</dbReference>
<reference evidence="2" key="1">
    <citation type="submission" date="2023-06" db="EMBL/GenBank/DDBJ databases">
        <title>Survivors Of The Sea: Transcriptome response of Skeletonema marinoi to long-term dormancy.</title>
        <authorList>
            <person name="Pinder M.I.M."/>
            <person name="Kourtchenko O."/>
            <person name="Robertson E.K."/>
            <person name="Larsson T."/>
            <person name="Maumus F."/>
            <person name="Osuna-Cruz C.M."/>
            <person name="Vancaester E."/>
            <person name="Stenow R."/>
            <person name="Vandepoele K."/>
            <person name="Ploug H."/>
            <person name="Bruchert V."/>
            <person name="Godhe A."/>
            <person name="Topel M."/>
        </authorList>
    </citation>
    <scope>NUCLEOTIDE SEQUENCE</scope>
    <source>
        <strain evidence="2">R05AC</strain>
    </source>
</reference>
<name>A0AAD8YH36_9STRA</name>
<protein>
    <recommendedName>
        <fullName evidence="4">Nicastrin</fullName>
    </recommendedName>
</protein>
<feature type="signal peptide" evidence="1">
    <location>
        <begin position="1"/>
        <end position="33"/>
    </location>
</feature>
<evidence type="ECO:0000313" key="2">
    <source>
        <dbReference type="EMBL" id="KAK1744980.1"/>
    </source>
</evidence>
<dbReference type="AlphaFoldDB" id="A0AAD8YH36"/>
<evidence type="ECO:0000256" key="1">
    <source>
        <dbReference type="SAM" id="SignalP"/>
    </source>
</evidence>
<gene>
    <name evidence="2" type="ORF">QTG54_004271</name>
</gene>
<organism evidence="2 3">
    <name type="scientific">Skeletonema marinoi</name>
    <dbReference type="NCBI Taxonomy" id="267567"/>
    <lineage>
        <taxon>Eukaryota</taxon>
        <taxon>Sar</taxon>
        <taxon>Stramenopiles</taxon>
        <taxon>Ochrophyta</taxon>
        <taxon>Bacillariophyta</taxon>
        <taxon>Coscinodiscophyceae</taxon>
        <taxon>Thalassiosirophycidae</taxon>
        <taxon>Thalassiosirales</taxon>
        <taxon>Skeletonemataceae</taxon>
        <taxon>Skeletonema</taxon>
        <taxon>Skeletonema marinoi-dohrnii complex</taxon>
    </lineage>
</organism>